<dbReference type="AlphaFoldDB" id="Q0WLL6"/>
<dbReference type="GO" id="GO:0051082">
    <property type="term" value="F:unfolded protein binding"/>
    <property type="evidence" value="ECO:0007669"/>
    <property type="project" value="InterPro"/>
</dbReference>
<evidence type="ECO:0000256" key="5">
    <source>
        <dbReference type="ARBA" id="ARBA00022734"/>
    </source>
</evidence>
<dbReference type="EMBL" id="AK230182">
    <property type="protein sequence ID" value="BAF01991.1"/>
    <property type="molecule type" value="mRNA"/>
</dbReference>
<evidence type="ECO:0000256" key="6">
    <source>
        <dbReference type="ARBA" id="ARBA00022737"/>
    </source>
</evidence>
<sequence>MYTDWDILPPRKIKVKNAKKPEDWDDREYIDDPNDVKPEGFDSIPREIPDRKAKEPEDWDEEENGLWEPPKIPNSAYKGPWKAKRIKNPNYKGKWKNPWIDNPEFEDDPDLYVLKSIKYAGIEVWQVKAGSIFDNILICDDPAYARSIVDDYFAQHRESEKELFAEAEKERKAREDEEARIAREEGERRRKERDHRYGDRRRRYKRPNPRDYMDDYHDEL</sequence>
<comment type="subcellular location">
    <subcellularLocation>
        <location evidence="1">Endoplasmic reticulum lumen</location>
    </subcellularLocation>
</comment>
<feature type="compositionally biased region" description="Basic and acidic residues" evidence="12">
    <location>
        <begin position="208"/>
        <end position="220"/>
    </location>
</feature>
<dbReference type="GO" id="GO:0006457">
    <property type="term" value="P:protein folding"/>
    <property type="evidence" value="ECO:0007669"/>
    <property type="project" value="InterPro"/>
</dbReference>
<name>Q0WLL6_ARATH</name>
<keyword evidence="3" id="KW-0479">Metal-binding</keyword>
<evidence type="ECO:0000256" key="4">
    <source>
        <dbReference type="ARBA" id="ARBA00022729"/>
    </source>
</evidence>
<dbReference type="Gene3D" id="2.10.250.10">
    <property type="entry name" value="Calreticulin/calnexin, P domain"/>
    <property type="match status" value="1"/>
</dbReference>
<evidence type="ECO:0000256" key="11">
    <source>
        <dbReference type="RuleBase" id="RU362126"/>
    </source>
</evidence>
<feature type="compositionally biased region" description="Basic and acidic residues" evidence="12">
    <location>
        <begin position="164"/>
        <end position="197"/>
    </location>
</feature>
<dbReference type="InterPro" id="IPR001580">
    <property type="entry name" value="Calret/calnex"/>
</dbReference>
<evidence type="ECO:0000256" key="12">
    <source>
        <dbReference type="SAM" id="MobiDB-lite"/>
    </source>
</evidence>
<keyword evidence="7 11" id="KW-0256">Endoplasmic reticulum</keyword>
<feature type="compositionally biased region" description="Basic residues" evidence="12">
    <location>
        <begin position="198"/>
        <end position="207"/>
    </location>
</feature>
<dbReference type="TAIR" id="AT1G08450"/>
<keyword evidence="9" id="KW-0106">Calcium</keyword>
<dbReference type="Pfam" id="PF00262">
    <property type="entry name" value="Calreticulin"/>
    <property type="match status" value="2"/>
</dbReference>
<protein>
    <submittedName>
        <fullName evidence="13">Calreticulin like protein</fullName>
    </submittedName>
</protein>
<reference evidence="13" key="1">
    <citation type="submission" date="2006-07" db="EMBL/GenBank/DDBJ databases">
        <title>Large-scale analysis of RIKEN Arabidopsis full-length (RAFL) cDNAs.</title>
        <authorList>
            <person name="Totoki Y."/>
            <person name="Seki M."/>
            <person name="Ishida J."/>
            <person name="Nakajima M."/>
            <person name="Enju A."/>
            <person name="Morosawa T."/>
            <person name="Kamiya A."/>
            <person name="Narusaka M."/>
            <person name="Shin-i T."/>
            <person name="Nakagawa M."/>
            <person name="Sakamoto N."/>
            <person name="Oishi K."/>
            <person name="Kohara Y."/>
            <person name="Kobayashi M."/>
            <person name="Toyoda A."/>
            <person name="Sakaki Y."/>
            <person name="Sakurai T."/>
            <person name="Iida K."/>
            <person name="Akiyama K."/>
            <person name="Satou M."/>
            <person name="Toyoda T."/>
            <person name="Konagaya A."/>
            <person name="Carninci P."/>
            <person name="Kawai J."/>
            <person name="Hayashizaki Y."/>
            <person name="Shinozaki K."/>
        </authorList>
    </citation>
    <scope>NUCLEOTIDE SEQUENCE</scope>
</reference>
<dbReference type="GO" id="GO:0030246">
    <property type="term" value="F:carbohydrate binding"/>
    <property type="evidence" value="ECO:0007669"/>
    <property type="project" value="UniProtKB-KW"/>
</dbReference>
<dbReference type="ExpressionAtlas" id="Q0WLL6">
    <property type="expression patterns" value="baseline and differential"/>
</dbReference>
<gene>
    <name evidence="13" type="ordered locus">At1g08450</name>
</gene>
<dbReference type="FunFam" id="2.10.250.10:FF:000002">
    <property type="entry name" value="Calreticulin"/>
    <property type="match status" value="1"/>
</dbReference>
<evidence type="ECO:0000256" key="3">
    <source>
        <dbReference type="ARBA" id="ARBA00022723"/>
    </source>
</evidence>
<proteinExistence type="evidence at transcript level"/>
<dbReference type="GO" id="GO:0005509">
    <property type="term" value="F:calcium ion binding"/>
    <property type="evidence" value="ECO:0007669"/>
    <property type="project" value="InterPro"/>
</dbReference>
<feature type="region of interest" description="Disordered" evidence="12">
    <location>
        <begin position="16"/>
        <end position="72"/>
    </location>
</feature>
<dbReference type="GO" id="GO:0005788">
    <property type="term" value="C:endoplasmic reticulum lumen"/>
    <property type="evidence" value="ECO:0007669"/>
    <property type="project" value="UniProtKB-SubCell"/>
</dbReference>
<evidence type="ECO:0000256" key="7">
    <source>
        <dbReference type="ARBA" id="ARBA00022824"/>
    </source>
</evidence>
<dbReference type="InterPro" id="IPR009033">
    <property type="entry name" value="Calreticulin/calnexin_P_dom_sf"/>
</dbReference>
<keyword evidence="4" id="KW-0732">Signal</keyword>
<evidence type="ECO:0000256" key="1">
    <source>
        <dbReference type="ARBA" id="ARBA00004319"/>
    </source>
</evidence>
<evidence type="ECO:0000256" key="2">
    <source>
        <dbReference type="ARBA" id="ARBA00010983"/>
    </source>
</evidence>
<feature type="compositionally biased region" description="Acidic residues" evidence="12">
    <location>
        <begin position="23"/>
        <end position="33"/>
    </location>
</feature>
<dbReference type="PANTHER" id="PTHR11073">
    <property type="entry name" value="CALRETICULIN AND CALNEXIN"/>
    <property type="match status" value="1"/>
</dbReference>
<evidence type="ECO:0000313" key="13">
    <source>
        <dbReference type="EMBL" id="BAF01991.1"/>
    </source>
</evidence>
<keyword evidence="6" id="KW-0677">Repeat</keyword>
<feature type="compositionally biased region" description="Basic and acidic residues" evidence="12">
    <location>
        <begin position="34"/>
        <end position="56"/>
    </location>
</feature>
<keyword evidence="8" id="KW-0862">Zinc</keyword>
<evidence type="ECO:0000256" key="8">
    <source>
        <dbReference type="ARBA" id="ARBA00022833"/>
    </source>
</evidence>
<keyword evidence="5" id="KW-0430">Lectin</keyword>
<dbReference type="SUPFAM" id="SSF63887">
    <property type="entry name" value="P-domain of calnexin/calreticulin"/>
    <property type="match status" value="1"/>
</dbReference>
<evidence type="ECO:0000256" key="9">
    <source>
        <dbReference type="ARBA" id="ARBA00022837"/>
    </source>
</evidence>
<dbReference type="Gene3D" id="2.60.120.200">
    <property type="match status" value="1"/>
</dbReference>
<keyword evidence="10 11" id="KW-0143">Chaperone</keyword>
<dbReference type="PANTHER" id="PTHR11073:SF45">
    <property type="entry name" value="CALRETICULIN-3"/>
    <property type="match status" value="1"/>
</dbReference>
<organism evidence="13">
    <name type="scientific">Arabidopsis thaliana</name>
    <name type="common">Mouse-ear cress</name>
    <dbReference type="NCBI Taxonomy" id="3702"/>
    <lineage>
        <taxon>Eukaryota</taxon>
        <taxon>Viridiplantae</taxon>
        <taxon>Streptophyta</taxon>
        <taxon>Embryophyta</taxon>
        <taxon>Tracheophyta</taxon>
        <taxon>Spermatophyta</taxon>
        <taxon>Magnoliopsida</taxon>
        <taxon>eudicotyledons</taxon>
        <taxon>Gunneridae</taxon>
        <taxon>Pentapetalae</taxon>
        <taxon>rosids</taxon>
        <taxon>malvids</taxon>
        <taxon>Brassicales</taxon>
        <taxon>Brassicaceae</taxon>
        <taxon>Camelineae</taxon>
        <taxon>Arabidopsis</taxon>
    </lineage>
</organism>
<dbReference type="PRINTS" id="PR00626">
    <property type="entry name" value="CALRETICULIN"/>
</dbReference>
<feature type="region of interest" description="Disordered" evidence="12">
    <location>
        <begin position="164"/>
        <end position="220"/>
    </location>
</feature>
<comment type="similarity">
    <text evidence="2 11">Belongs to the calreticulin family.</text>
</comment>
<evidence type="ECO:0000256" key="10">
    <source>
        <dbReference type="ARBA" id="ARBA00023186"/>
    </source>
</evidence>
<accession>Q0WLL6</accession>